<keyword evidence="3" id="KW-0805">Transcription regulation</keyword>
<dbReference type="SUPFAM" id="SSF47459">
    <property type="entry name" value="HLH, helix-loop-helix DNA-binding domain"/>
    <property type="match status" value="1"/>
</dbReference>
<dbReference type="HOGENOM" id="CLU_041735_1_0_1"/>
<dbReference type="PROSITE" id="PS50888">
    <property type="entry name" value="BHLH"/>
    <property type="match status" value="1"/>
</dbReference>
<comment type="subcellular location">
    <subcellularLocation>
        <location evidence="1">Nucleus</location>
    </subcellularLocation>
</comment>
<reference evidence="10" key="1">
    <citation type="journal article" date="2011" name="Nature">
        <title>Genome sequence and analysis of the tuber crop potato.</title>
        <authorList>
            <consortium name="The Potato Genome Sequencing Consortium"/>
        </authorList>
    </citation>
    <scope>NUCLEOTIDE SEQUENCE [LARGE SCALE GENOMIC DNA]</scope>
    <source>
        <strain evidence="10">cv. DM1-3 516 R44</strain>
    </source>
</reference>
<name>M1CCA7_SOLTU</name>
<dbReference type="Gramene" id="PGSC0003DMT400064398">
    <property type="protein sequence ID" value="PGSC0003DMT400064398"/>
    <property type="gene ID" value="PGSC0003DMG400025020"/>
</dbReference>
<evidence type="ECO:0000313" key="10">
    <source>
        <dbReference type="Proteomes" id="UP000011115"/>
    </source>
</evidence>
<proteinExistence type="predicted"/>
<dbReference type="CDD" id="cd11393">
    <property type="entry name" value="bHLH_AtbHLH_like"/>
    <property type="match status" value="1"/>
</dbReference>
<feature type="domain" description="BHLH" evidence="8">
    <location>
        <begin position="131"/>
        <end position="180"/>
    </location>
</feature>
<dbReference type="GO" id="GO:0046983">
    <property type="term" value="F:protein dimerization activity"/>
    <property type="evidence" value="ECO:0007669"/>
    <property type="project" value="InterPro"/>
</dbReference>
<evidence type="ECO:0000256" key="5">
    <source>
        <dbReference type="ARBA" id="ARBA00023163"/>
    </source>
</evidence>
<dbReference type="AlphaFoldDB" id="M1CCA7"/>
<reference evidence="9" key="2">
    <citation type="submission" date="2015-06" db="UniProtKB">
        <authorList>
            <consortium name="EnsemblPlants"/>
        </authorList>
    </citation>
    <scope>IDENTIFICATION</scope>
    <source>
        <strain evidence="9">DM1-3 516 R44</strain>
    </source>
</reference>
<evidence type="ECO:0000256" key="6">
    <source>
        <dbReference type="ARBA" id="ARBA00023242"/>
    </source>
</evidence>
<dbReference type="Pfam" id="PF00010">
    <property type="entry name" value="HLH"/>
    <property type="match status" value="1"/>
</dbReference>
<dbReference type="InterPro" id="IPR045843">
    <property type="entry name" value="IND-like"/>
</dbReference>
<keyword evidence="6" id="KW-0539">Nucleus</keyword>
<dbReference type="GO" id="GO:0005634">
    <property type="term" value="C:nucleus"/>
    <property type="evidence" value="ECO:0007669"/>
    <property type="project" value="UniProtKB-SubCell"/>
</dbReference>
<dbReference type="PANTHER" id="PTHR16223">
    <property type="entry name" value="TRANSCRIPTION FACTOR BHLH83-RELATED"/>
    <property type="match status" value="1"/>
</dbReference>
<evidence type="ECO:0000313" key="9">
    <source>
        <dbReference type="EnsemblPlants" id="PGSC0003DMT400064398"/>
    </source>
</evidence>
<dbReference type="EnsemblPlants" id="PGSC0003DMT400064398">
    <property type="protein sequence ID" value="PGSC0003DMT400064398"/>
    <property type="gene ID" value="PGSC0003DMG400025020"/>
</dbReference>
<dbReference type="InterPro" id="IPR011598">
    <property type="entry name" value="bHLH_dom"/>
</dbReference>
<evidence type="ECO:0000256" key="3">
    <source>
        <dbReference type="ARBA" id="ARBA00023015"/>
    </source>
</evidence>
<dbReference type="PANTHER" id="PTHR16223:SF283">
    <property type="entry name" value="BHLH DOMAIN-CONTAINING PROTEIN"/>
    <property type="match status" value="1"/>
</dbReference>
<feature type="region of interest" description="Disordered" evidence="7">
    <location>
        <begin position="67"/>
        <end position="101"/>
    </location>
</feature>
<evidence type="ECO:0000256" key="2">
    <source>
        <dbReference type="ARBA" id="ARBA00011738"/>
    </source>
</evidence>
<gene>
    <name evidence="9" type="primary">LOC102601454</name>
</gene>
<evidence type="ECO:0000256" key="1">
    <source>
        <dbReference type="ARBA" id="ARBA00004123"/>
    </source>
</evidence>
<protein>
    <submittedName>
        <fullName evidence="9">Transcription factor</fullName>
    </submittedName>
</protein>
<dbReference type="FunFam" id="4.10.280.10:FF:000032">
    <property type="entry name" value="Transcription factor bHLH123 family"/>
    <property type="match status" value="1"/>
</dbReference>
<keyword evidence="5" id="KW-0804">Transcription</keyword>
<evidence type="ECO:0000256" key="7">
    <source>
        <dbReference type="SAM" id="MobiDB-lite"/>
    </source>
</evidence>
<dbReference type="SMART" id="SM00353">
    <property type="entry name" value="HLH"/>
    <property type="match status" value="1"/>
</dbReference>
<evidence type="ECO:0000259" key="8">
    <source>
        <dbReference type="PROSITE" id="PS50888"/>
    </source>
</evidence>
<dbReference type="Proteomes" id="UP000011115">
    <property type="component" value="Unassembled WGS sequence"/>
</dbReference>
<keyword evidence="4" id="KW-0238">DNA-binding</keyword>
<dbReference type="Gene3D" id="4.10.280.10">
    <property type="entry name" value="Helix-loop-helix DNA-binding domain"/>
    <property type="match status" value="1"/>
</dbReference>
<dbReference type="GO" id="GO:0003677">
    <property type="term" value="F:DNA binding"/>
    <property type="evidence" value="ECO:0007669"/>
    <property type="project" value="UniProtKB-KW"/>
</dbReference>
<dbReference type="InterPro" id="IPR045239">
    <property type="entry name" value="bHLH95_bHLH"/>
</dbReference>
<accession>M1CCA7</accession>
<organism evidence="9 10">
    <name type="scientific">Solanum tuberosum</name>
    <name type="common">Potato</name>
    <dbReference type="NCBI Taxonomy" id="4113"/>
    <lineage>
        <taxon>Eukaryota</taxon>
        <taxon>Viridiplantae</taxon>
        <taxon>Streptophyta</taxon>
        <taxon>Embryophyta</taxon>
        <taxon>Tracheophyta</taxon>
        <taxon>Spermatophyta</taxon>
        <taxon>Magnoliopsida</taxon>
        <taxon>eudicotyledons</taxon>
        <taxon>Gunneridae</taxon>
        <taxon>Pentapetalae</taxon>
        <taxon>asterids</taxon>
        <taxon>lamiids</taxon>
        <taxon>Solanales</taxon>
        <taxon>Solanaceae</taxon>
        <taxon>Solanoideae</taxon>
        <taxon>Solaneae</taxon>
        <taxon>Solanum</taxon>
    </lineage>
</organism>
<dbReference type="GO" id="GO:0003700">
    <property type="term" value="F:DNA-binding transcription factor activity"/>
    <property type="evidence" value="ECO:0007669"/>
    <property type="project" value="InterPro"/>
</dbReference>
<sequence>MGLGLTSQPHDWNHQSLLNYEDSSSQMNIRGFSLDQNNSIFSHSSNYEVVDNHQVLHSSTTNSWSKFPQFLRTSPSSEQPPLPPPAPPLPPPHSQLHFSNNTPFWNASAASMTDVPSSLFPSNLNNIPQLPNNTTIDEKAKVRKEKMGDRITTLQQLVSPFGKTDTASVLSEAIEYIKFLHDQIGVLSAPYMESGASMQHLQSDIKSEDVREGRNKDLRSRGLCLVPISSTFPVTHETNVDLWTPTFGSTFR</sequence>
<dbReference type="OrthoDB" id="673975at2759"/>
<comment type="subunit">
    <text evidence="2">Homodimer.</text>
</comment>
<keyword evidence="10" id="KW-1185">Reference proteome</keyword>
<dbReference type="ExpressionAtlas" id="M1CCA7">
    <property type="expression patterns" value="baseline"/>
</dbReference>
<feature type="compositionally biased region" description="Pro residues" evidence="7">
    <location>
        <begin position="78"/>
        <end position="93"/>
    </location>
</feature>
<evidence type="ECO:0000256" key="4">
    <source>
        <dbReference type="ARBA" id="ARBA00023125"/>
    </source>
</evidence>
<dbReference type="InterPro" id="IPR036638">
    <property type="entry name" value="HLH_DNA-bd_sf"/>
</dbReference>
<feature type="compositionally biased region" description="Polar residues" evidence="7">
    <location>
        <begin position="67"/>
        <end position="77"/>
    </location>
</feature>